<dbReference type="AlphaFoldDB" id="A0A1Y2BFY0"/>
<dbReference type="InterPro" id="IPR018626">
    <property type="entry name" value="LCHN/Anr2"/>
</dbReference>
<feature type="compositionally biased region" description="Acidic residues" evidence="1">
    <location>
        <begin position="122"/>
        <end position="139"/>
    </location>
</feature>
<reference evidence="2 3" key="1">
    <citation type="submission" date="2016-07" db="EMBL/GenBank/DDBJ databases">
        <title>Pervasive Adenine N6-methylation of Active Genes in Fungi.</title>
        <authorList>
            <consortium name="DOE Joint Genome Institute"/>
            <person name="Mondo S.J."/>
            <person name="Dannebaum R.O."/>
            <person name="Kuo R.C."/>
            <person name="Labutti K."/>
            <person name="Haridas S."/>
            <person name="Kuo A."/>
            <person name="Salamov A."/>
            <person name="Ahrendt S.R."/>
            <person name="Lipzen A."/>
            <person name="Sullivan W."/>
            <person name="Andreopoulos W.B."/>
            <person name="Clum A."/>
            <person name="Lindquist E."/>
            <person name="Daum C."/>
            <person name="Ramamoorthy G.K."/>
            <person name="Gryganskyi A."/>
            <person name="Culley D."/>
            <person name="Magnuson J.K."/>
            <person name="James T.Y."/>
            <person name="O'Malley M.A."/>
            <person name="Stajich J.E."/>
            <person name="Spatafora J.W."/>
            <person name="Visel A."/>
            <person name="Grigoriev I.V."/>
        </authorList>
    </citation>
    <scope>NUCLEOTIDE SEQUENCE [LARGE SCALE GENOMIC DNA]</scope>
    <source>
        <strain evidence="2 3">68-887.2</strain>
    </source>
</reference>
<protein>
    <recommendedName>
        <fullName evidence="4">UDENN domain-containing protein</fullName>
    </recommendedName>
</protein>
<gene>
    <name evidence="2" type="ORF">BCR39DRAFT_518735</name>
</gene>
<name>A0A1Y2BFY0_9TREE</name>
<accession>A0A1Y2BFY0</accession>
<dbReference type="Pfam" id="PF09804">
    <property type="entry name" value="DENND11"/>
    <property type="match status" value="1"/>
</dbReference>
<evidence type="ECO:0000313" key="2">
    <source>
        <dbReference type="EMBL" id="ORY33712.1"/>
    </source>
</evidence>
<dbReference type="InParanoid" id="A0A1Y2BFY0"/>
<keyword evidence="3" id="KW-1185">Reference proteome</keyword>
<feature type="region of interest" description="Disordered" evidence="1">
    <location>
        <begin position="117"/>
        <end position="142"/>
    </location>
</feature>
<sequence length="522" mass="58518">MSFPPLAGLFVTHFDDIKGQSIVFYVSSDSKALPAGTIEHSSLPSGLHALSSDLVFFRHYDRLCVGLFRSRDVTGQGSGRGRRMGTVGVILEEDRPEDLFQLKKPLEEVYDHLENLSSNPFLDEENENENEDEVEDGENEGLIGKGRRKTYLDDLWDKYRAKEGRLRGPKEGESVRRLVDGRTHPPASHPIAYMTSLLNLLGPDIIPLYKAAISGKRILIYSPPPLLPLAAFAWLVTAMSLPPAISPAGATLSMWLGNVGLMDLTELKQRKGAWVATTSDAIFKSHATIWDVYLDLSSSPPTLFTPATSPRPLTYTFGDLPLYRSLLLLRASPAQVTVASHLTRTGGAWLVAFELFERVWRLCVGMCEYAIGRGRVIGDHDISLEDDDLTLEDGEEDARVLVGDDIEDAVDEEEEEEEDQGGYNEEDRLLPGDEAEEQRDEAVRTGRLVLKQLWHNSYHLYATLSNVRRKSGREESEELSEAELRELVGGKWFGNIQETEKAIFWRNLANTWRITADEDEQD</sequence>
<organism evidence="2 3">
    <name type="scientific">Naematelia encephala</name>
    <dbReference type="NCBI Taxonomy" id="71784"/>
    <lineage>
        <taxon>Eukaryota</taxon>
        <taxon>Fungi</taxon>
        <taxon>Dikarya</taxon>
        <taxon>Basidiomycota</taxon>
        <taxon>Agaricomycotina</taxon>
        <taxon>Tremellomycetes</taxon>
        <taxon>Tremellales</taxon>
        <taxon>Naemateliaceae</taxon>
        <taxon>Naematelia</taxon>
    </lineage>
</organism>
<feature type="region of interest" description="Disordered" evidence="1">
    <location>
        <begin position="410"/>
        <end position="438"/>
    </location>
</feature>
<dbReference type="PANTHER" id="PTHR28153">
    <property type="entry name" value="PROTEIN, PUTATIVE-RELATED"/>
    <property type="match status" value="1"/>
</dbReference>
<dbReference type="Proteomes" id="UP000193986">
    <property type="component" value="Unassembled WGS sequence"/>
</dbReference>
<proteinExistence type="predicted"/>
<comment type="caution">
    <text evidence="2">The sequence shown here is derived from an EMBL/GenBank/DDBJ whole genome shotgun (WGS) entry which is preliminary data.</text>
</comment>
<evidence type="ECO:0000313" key="3">
    <source>
        <dbReference type="Proteomes" id="UP000193986"/>
    </source>
</evidence>
<dbReference type="InterPro" id="IPR053056">
    <property type="entry name" value="Lipid_Metab_Assoc_Protein"/>
</dbReference>
<dbReference type="OrthoDB" id="2152680at2759"/>
<dbReference type="FunCoup" id="A0A1Y2BFY0">
    <property type="interactions" value="15"/>
</dbReference>
<dbReference type="STRING" id="71784.A0A1Y2BFY0"/>
<evidence type="ECO:0000256" key="1">
    <source>
        <dbReference type="SAM" id="MobiDB-lite"/>
    </source>
</evidence>
<dbReference type="GO" id="GO:0005811">
    <property type="term" value="C:lipid droplet"/>
    <property type="evidence" value="ECO:0007669"/>
    <property type="project" value="TreeGrafter"/>
</dbReference>
<dbReference type="EMBL" id="MCFC01000005">
    <property type="protein sequence ID" value="ORY33712.1"/>
    <property type="molecule type" value="Genomic_DNA"/>
</dbReference>
<dbReference type="PANTHER" id="PTHR28153:SF1">
    <property type="entry name" value="DUF4484 DOMAIN-CONTAINING PROTEIN"/>
    <property type="match status" value="1"/>
</dbReference>
<evidence type="ECO:0008006" key="4">
    <source>
        <dbReference type="Google" id="ProtNLM"/>
    </source>
</evidence>
<feature type="compositionally biased region" description="Acidic residues" evidence="1">
    <location>
        <begin position="410"/>
        <end position="420"/>
    </location>
</feature>